<dbReference type="AlphaFoldDB" id="A0A5C5BD05"/>
<dbReference type="Proteomes" id="UP000313849">
    <property type="component" value="Unassembled WGS sequence"/>
</dbReference>
<gene>
    <name evidence="1" type="ORF">FH969_08870</name>
</gene>
<name>A0A5C5BD05_9MICO</name>
<evidence type="ECO:0000313" key="1">
    <source>
        <dbReference type="EMBL" id="TNU73950.1"/>
    </source>
</evidence>
<dbReference type="RefSeq" id="WP_108718945.1">
    <property type="nucleotide sequence ID" value="NZ_VENP01000029.1"/>
</dbReference>
<reference evidence="1 2" key="1">
    <citation type="submission" date="2019-06" db="EMBL/GenBank/DDBJ databases">
        <title>Draft genome sequence of Miniimonas arenae KCTC 19750T isolated from sea sand.</title>
        <authorList>
            <person name="Park S.-J."/>
        </authorList>
    </citation>
    <scope>NUCLEOTIDE SEQUENCE [LARGE SCALE GENOMIC DNA]</scope>
    <source>
        <strain evidence="1 2">KCTC 19750</strain>
    </source>
</reference>
<comment type="caution">
    <text evidence="1">The sequence shown here is derived from an EMBL/GenBank/DDBJ whole genome shotgun (WGS) entry which is preliminary data.</text>
</comment>
<proteinExistence type="predicted"/>
<protein>
    <recommendedName>
        <fullName evidence="3">Antitoxin VbhA domain-containing protein</fullName>
    </recommendedName>
</protein>
<organism evidence="1 2">
    <name type="scientific">Miniimonas arenae</name>
    <dbReference type="NCBI Taxonomy" id="676201"/>
    <lineage>
        <taxon>Bacteria</taxon>
        <taxon>Bacillati</taxon>
        <taxon>Actinomycetota</taxon>
        <taxon>Actinomycetes</taxon>
        <taxon>Micrococcales</taxon>
        <taxon>Beutenbergiaceae</taxon>
        <taxon>Miniimonas</taxon>
    </lineage>
</organism>
<keyword evidence="2" id="KW-1185">Reference proteome</keyword>
<accession>A0A5C5BD05</accession>
<evidence type="ECO:0000313" key="2">
    <source>
        <dbReference type="Proteomes" id="UP000313849"/>
    </source>
</evidence>
<dbReference type="EMBL" id="VENP01000029">
    <property type="protein sequence ID" value="TNU73950.1"/>
    <property type="molecule type" value="Genomic_DNA"/>
</dbReference>
<evidence type="ECO:0008006" key="3">
    <source>
        <dbReference type="Google" id="ProtNLM"/>
    </source>
</evidence>
<sequence length="67" mass="7087">MATTGTKTTRYTEAEAADRLAFADAALGAAGHEVTDPVLNEIAARFARGEISIEEAGELGDWHILGR</sequence>